<accession>A0A937LGR6</accession>
<gene>
    <name evidence="2" type="ORF">ISQ64_02515</name>
</gene>
<protein>
    <submittedName>
        <fullName evidence="2">Cell division protein FtsQ</fullName>
    </submittedName>
</protein>
<name>A0A937LGR6_9GAMM</name>
<organism evidence="2 3">
    <name type="scientific">SAR86 cluster bacterium</name>
    <dbReference type="NCBI Taxonomy" id="2030880"/>
    <lineage>
        <taxon>Bacteria</taxon>
        <taxon>Pseudomonadati</taxon>
        <taxon>Pseudomonadota</taxon>
        <taxon>Gammaproteobacteria</taxon>
        <taxon>SAR86 cluster</taxon>
    </lineage>
</organism>
<comment type="caution">
    <text evidence="2">The sequence shown here is derived from an EMBL/GenBank/DDBJ whole genome shotgun (WGS) entry which is preliminary data.</text>
</comment>
<dbReference type="GO" id="GO:0051301">
    <property type="term" value="P:cell division"/>
    <property type="evidence" value="ECO:0007669"/>
    <property type="project" value="UniProtKB-KW"/>
</dbReference>
<evidence type="ECO:0000256" key="1">
    <source>
        <dbReference type="SAM" id="SignalP"/>
    </source>
</evidence>
<dbReference type="Proteomes" id="UP000711391">
    <property type="component" value="Unassembled WGS sequence"/>
</dbReference>
<dbReference type="EMBL" id="JADHQD010000010">
    <property type="protein sequence ID" value="MBL6818260.1"/>
    <property type="molecule type" value="Genomic_DNA"/>
</dbReference>
<evidence type="ECO:0000313" key="2">
    <source>
        <dbReference type="EMBL" id="MBL6818260.1"/>
    </source>
</evidence>
<sequence length="210" mass="24845">MRAFKQFTTFIISLCFVAVSFADNFDIELTLDSEISYESQKIFINSLKGIQSKRDLEKLIKNQDWIDEYYLNFIPLSKSAKLSITSRKPFFILNNRYFVDRELKKFKFFNSYLNLVLVSGPIDDLNDPLKIMNFFNDYENKIFNLKTIEYSYVSGWEVTTNSFVVKIGKELSEKKFKSLRDTLNYLYENKRNPSMIDLRYKDGVALNYGE</sequence>
<keyword evidence="2" id="KW-0131">Cell cycle</keyword>
<keyword evidence="1" id="KW-0732">Signal</keyword>
<dbReference type="Gene3D" id="3.40.50.11690">
    <property type="entry name" value="Cell division protein FtsQ/DivIB"/>
    <property type="match status" value="1"/>
</dbReference>
<reference evidence="2" key="1">
    <citation type="submission" date="2020-10" db="EMBL/GenBank/DDBJ databases">
        <title>Microbiome of the Black Sea water column analyzed by genome centric metagenomics.</title>
        <authorList>
            <person name="Cabello-Yeves P.J."/>
            <person name="Callieri C."/>
            <person name="Picazo A."/>
            <person name="Mehrshad M."/>
            <person name="Haro-Moreno J.M."/>
            <person name="Roda-Garcia J."/>
            <person name="Dzembekova N."/>
            <person name="Slabakova V."/>
            <person name="Slabakova N."/>
            <person name="Moncheva S."/>
            <person name="Rodriguez-Valera F."/>
        </authorList>
    </citation>
    <scope>NUCLEOTIDE SEQUENCE</scope>
    <source>
        <strain evidence="2">BS307-5m-G50</strain>
    </source>
</reference>
<feature type="chain" id="PRO_5037781592" evidence="1">
    <location>
        <begin position="23"/>
        <end position="210"/>
    </location>
</feature>
<proteinExistence type="predicted"/>
<keyword evidence="2" id="KW-0132">Cell division</keyword>
<feature type="signal peptide" evidence="1">
    <location>
        <begin position="1"/>
        <end position="22"/>
    </location>
</feature>
<evidence type="ECO:0000313" key="3">
    <source>
        <dbReference type="Proteomes" id="UP000711391"/>
    </source>
</evidence>
<dbReference type="InterPro" id="IPR045335">
    <property type="entry name" value="FtsQ_C_sf"/>
</dbReference>
<dbReference type="AlphaFoldDB" id="A0A937LGR6"/>